<feature type="signal peptide" evidence="1">
    <location>
        <begin position="1"/>
        <end position="21"/>
    </location>
</feature>
<name>A0A1D3EHK9_NEIGO</name>
<dbReference type="EMBL" id="LT591897">
    <property type="protein sequence ID" value="SBQ18030.1"/>
    <property type="molecule type" value="Genomic_DNA"/>
</dbReference>
<accession>A0A1D3EHK9</accession>
<sequence>MPPRLLSGILCCLLTTAPVFAQGQPDAVSAYIQKKKVIVDTSKAELCFADDRQCHPVLIGTATPKGTFGLTLNSTDKPGYGGEVIGFKQEGDFLFALHRVWNQIPSERRNERIASPSVSDRIMTNGCINVSDAVYEKLRHYFVLEVI</sequence>
<dbReference type="Proteomes" id="UP000307092">
    <property type="component" value="Unassembled WGS sequence"/>
</dbReference>
<evidence type="ECO:0000313" key="4">
    <source>
        <dbReference type="EMBL" id="TJX06257.1"/>
    </source>
</evidence>
<reference evidence="3" key="1">
    <citation type="submission" date="2016-06" db="EMBL/GenBank/DDBJ databases">
        <authorList>
            <consortium name="Pathogen Informatics"/>
        </authorList>
    </citation>
    <scope>NUCLEOTIDE SEQUENCE</scope>
    <source>
        <strain evidence="2">WHO F</strain>
    </source>
</reference>
<evidence type="ECO:0000313" key="2">
    <source>
        <dbReference type="EMBL" id="SBM92610.1"/>
    </source>
</evidence>
<gene>
    <name evidence="4" type="ORF">E8M63_03530</name>
    <name evidence="3" type="ORF">WHOF_00004C</name>
    <name evidence="2" type="ORF">WHOF_00419</name>
</gene>
<evidence type="ECO:0000256" key="1">
    <source>
        <dbReference type="SAM" id="SignalP"/>
    </source>
</evidence>
<protein>
    <submittedName>
        <fullName evidence="4">Murein L,D-transpeptidase</fullName>
    </submittedName>
    <submittedName>
        <fullName evidence="2">Periplasmic protein</fullName>
    </submittedName>
</protein>
<keyword evidence="1" id="KW-0732">Signal</keyword>
<reference evidence="4 5" key="2">
    <citation type="submission" date="2019-04" db="EMBL/GenBank/DDBJ databases">
        <title>The CDC panel for molecular diagnostics of ciprofloxacin resistance and its use for research and clinical development.</title>
        <authorList>
            <person name="Liu H."/>
            <person name="Tang K."/>
            <person name="Pham C."/>
            <person name="Schmerer M."/>
        </authorList>
    </citation>
    <scope>NUCLEOTIDE SEQUENCE [LARGE SCALE GENOMIC DNA]</scope>
    <source>
        <strain evidence="4 5">LRRBGS_0742</strain>
    </source>
</reference>
<dbReference type="RefSeq" id="WP_003687201.1">
    <property type="nucleotide sequence ID" value="NZ_AP018377.1"/>
</dbReference>
<dbReference type="GeneID" id="66752269"/>
<dbReference type="AlphaFoldDB" id="A0A1D3EHK9"/>
<dbReference type="EMBL" id="SUQX01000004">
    <property type="protein sequence ID" value="TJX06257.1"/>
    <property type="molecule type" value="Genomic_DNA"/>
</dbReference>
<proteinExistence type="predicted"/>
<feature type="chain" id="PRO_5014539422" evidence="1">
    <location>
        <begin position="22"/>
        <end position="147"/>
    </location>
</feature>
<evidence type="ECO:0000313" key="3">
    <source>
        <dbReference type="EMBL" id="SBQ18030.1"/>
    </source>
</evidence>
<dbReference type="Proteomes" id="UP000239837">
    <property type="component" value="Chromosome"/>
</dbReference>
<evidence type="ECO:0000313" key="5">
    <source>
        <dbReference type="Proteomes" id="UP000307092"/>
    </source>
</evidence>
<organism evidence="4 5">
    <name type="scientific">Neisseria gonorrhoeae</name>
    <dbReference type="NCBI Taxonomy" id="485"/>
    <lineage>
        <taxon>Bacteria</taxon>
        <taxon>Pseudomonadati</taxon>
        <taxon>Pseudomonadota</taxon>
        <taxon>Betaproteobacteria</taxon>
        <taxon>Neisseriales</taxon>
        <taxon>Neisseriaceae</taxon>
        <taxon>Neisseria</taxon>
    </lineage>
</organism>
<dbReference type="EMBL" id="FLKW01000003">
    <property type="protein sequence ID" value="SBM92610.1"/>
    <property type="molecule type" value="Genomic_DNA"/>
</dbReference>